<evidence type="ECO:0000313" key="2">
    <source>
        <dbReference type="EnsemblMetazoa" id="XP_014257370.1"/>
    </source>
</evidence>
<keyword evidence="3" id="KW-1185">Reference proteome</keyword>
<accession>A0A8I6S3H5</accession>
<feature type="compositionally biased region" description="Polar residues" evidence="1">
    <location>
        <begin position="254"/>
        <end position="263"/>
    </location>
</feature>
<feature type="compositionally biased region" description="Polar residues" evidence="1">
    <location>
        <begin position="151"/>
        <end position="172"/>
    </location>
</feature>
<feature type="region of interest" description="Disordered" evidence="1">
    <location>
        <begin position="246"/>
        <end position="275"/>
    </location>
</feature>
<organism evidence="2 3">
    <name type="scientific">Cimex lectularius</name>
    <name type="common">Bed bug</name>
    <name type="synonym">Acanthia lectularia</name>
    <dbReference type="NCBI Taxonomy" id="79782"/>
    <lineage>
        <taxon>Eukaryota</taxon>
        <taxon>Metazoa</taxon>
        <taxon>Ecdysozoa</taxon>
        <taxon>Arthropoda</taxon>
        <taxon>Hexapoda</taxon>
        <taxon>Insecta</taxon>
        <taxon>Pterygota</taxon>
        <taxon>Neoptera</taxon>
        <taxon>Paraneoptera</taxon>
        <taxon>Hemiptera</taxon>
        <taxon>Heteroptera</taxon>
        <taxon>Panheteroptera</taxon>
        <taxon>Cimicomorpha</taxon>
        <taxon>Cimicidae</taxon>
        <taxon>Cimex</taxon>
    </lineage>
</organism>
<reference evidence="2" key="1">
    <citation type="submission" date="2022-01" db="UniProtKB">
        <authorList>
            <consortium name="EnsemblMetazoa"/>
        </authorList>
    </citation>
    <scope>IDENTIFICATION</scope>
</reference>
<dbReference type="EnsemblMetazoa" id="XM_014401884.2">
    <property type="protein sequence ID" value="XP_014257370.1"/>
    <property type="gene ID" value="LOC106671077"/>
</dbReference>
<dbReference type="AlphaFoldDB" id="A0A8I6S3H5"/>
<evidence type="ECO:0000256" key="1">
    <source>
        <dbReference type="SAM" id="MobiDB-lite"/>
    </source>
</evidence>
<dbReference type="GeneID" id="106671077"/>
<sequence length="297" mass="34582">MEDRRLDDRYHFGNDDEVAELPRSSRTRMSPRYAGSVEYFPLESYNRMVYSPRSRQRAISPRSPRSPRTLRSVECVTPSSSVGCRCEPSPQFIENSHTPSEIPPGMSGLRRSPRYSPEIVEHRRPEAMEQSLNGISRSRFYCRHRTNRVSNHNRYSVTGQQDLSETSGSGDSSIERDFGAVEPNLFQRMRLQKKSRRFSRRYVPDQRGETNLDSVYNENTLRESRNEVWFERETYSIDENYDYSEDNTIPFVRNTGNRVTSPSELRPPHTNFTPQTLQSRAYPKRLSVSTSDSPRTC</sequence>
<dbReference type="Proteomes" id="UP000494040">
    <property type="component" value="Unassembled WGS sequence"/>
</dbReference>
<dbReference type="KEGG" id="clec:106671077"/>
<evidence type="ECO:0000313" key="3">
    <source>
        <dbReference type="Proteomes" id="UP000494040"/>
    </source>
</evidence>
<name>A0A8I6S3H5_CIMLE</name>
<protein>
    <submittedName>
        <fullName evidence="2">Uncharacterized protein</fullName>
    </submittedName>
</protein>
<dbReference type="RefSeq" id="XP_014257370.1">
    <property type="nucleotide sequence ID" value="XM_014401884.2"/>
</dbReference>
<feature type="region of interest" description="Disordered" evidence="1">
    <location>
        <begin position="151"/>
        <end position="177"/>
    </location>
</feature>
<proteinExistence type="predicted"/>